<protein>
    <submittedName>
        <fullName evidence="1">Uncharacterized protein</fullName>
    </submittedName>
</protein>
<dbReference type="AlphaFoldDB" id="A0A0E9TSX9"/>
<accession>A0A0E9TSX9</accession>
<organism evidence="1">
    <name type="scientific">Anguilla anguilla</name>
    <name type="common">European freshwater eel</name>
    <name type="synonym">Muraena anguilla</name>
    <dbReference type="NCBI Taxonomy" id="7936"/>
    <lineage>
        <taxon>Eukaryota</taxon>
        <taxon>Metazoa</taxon>
        <taxon>Chordata</taxon>
        <taxon>Craniata</taxon>
        <taxon>Vertebrata</taxon>
        <taxon>Euteleostomi</taxon>
        <taxon>Actinopterygii</taxon>
        <taxon>Neopterygii</taxon>
        <taxon>Teleostei</taxon>
        <taxon>Anguilliformes</taxon>
        <taxon>Anguillidae</taxon>
        <taxon>Anguilla</taxon>
    </lineage>
</organism>
<reference evidence="1" key="1">
    <citation type="submission" date="2014-11" db="EMBL/GenBank/DDBJ databases">
        <authorList>
            <person name="Amaro Gonzalez C."/>
        </authorList>
    </citation>
    <scope>NUCLEOTIDE SEQUENCE</scope>
</reference>
<reference evidence="1" key="2">
    <citation type="journal article" date="2015" name="Fish Shellfish Immunol.">
        <title>Early steps in the European eel (Anguilla anguilla)-Vibrio vulnificus interaction in the gills: Role of the RtxA13 toxin.</title>
        <authorList>
            <person name="Callol A."/>
            <person name="Pajuelo D."/>
            <person name="Ebbesson L."/>
            <person name="Teles M."/>
            <person name="MacKenzie S."/>
            <person name="Amaro C."/>
        </authorList>
    </citation>
    <scope>NUCLEOTIDE SEQUENCE</scope>
</reference>
<dbReference type="EMBL" id="GBXM01052567">
    <property type="protein sequence ID" value="JAH56010.1"/>
    <property type="molecule type" value="Transcribed_RNA"/>
</dbReference>
<evidence type="ECO:0000313" key="1">
    <source>
        <dbReference type="EMBL" id="JAH56010.1"/>
    </source>
</evidence>
<proteinExistence type="predicted"/>
<sequence length="25" mass="3039">MYCHFGMAIHRKLLRNLKLYSSRLS</sequence>
<name>A0A0E9TSX9_ANGAN</name>